<protein>
    <submittedName>
        <fullName evidence="2">Uncharacterized protein</fullName>
    </submittedName>
</protein>
<gene>
    <name evidence="2" type="ORF">TetV_362</name>
</gene>
<reference evidence="2" key="1">
    <citation type="journal article" date="2018" name="Virology">
        <title>A giant virus infecting green algae encodes key fermentation genes.</title>
        <authorList>
            <person name="Schvarcz C.R."/>
            <person name="Steward G.F."/>
        </authorList>
    </citation>
    <scope>NUCLEOTIDE SEQUENCE [LARGE SCALE GENOMIC DNA]</scope>
</reference>
<feature type="compositionally biased region" description="Basic and acidic residues" evidence="1">
    <location>
        <begin position="19"/>
        <end position="30"/>
    </location>
</feature>
<dbReference type="EMBL" id="KY322437">
    <property type="protein sequence ID" value="AUF82454.1"/>
    <property type="molecule type" value="Genomic_DNA"/>
</dbReference>
<keyword evidence="3" id="KW-1185">Reference proteome</keyword>
<feature type="region of interest" description="Disordered" evidence="1">
    <location>
        <begin position="1"/>
        <end position="51"/>
    </location>
</feature>
<proteinExistence type="predicted"/>
<organism evidence="2">
    <name type="scientific">Tetraselmis virus 1</name>
    <dbReference type="NCBI Taxonomy" id="2060617"/>
    <lineage>
        <taxon>Viruses</taxon>
        <taxon>Varidnaviria</taxon>
        <taxon>Bamfordvirae</taxon>
        <taxon>Nucleocytoviricota</taxon>
        <taxon>Megaviricetes</taxon>
        <taxon>Imitervirales</taxon>
        <taxon>Allomimiviridae</taxon>
        <taxon>Oceanusvirus</taxon>
        <taxon>Oceanusvirus kaneohense</taxon>
    </lineage>
</organism>
<evidence type="ECO:0000313" key="2">
    <source>
        <dbReference type="EMBL" id="AUF82454.1"/>
    </source>
</evidence>
<evidence type="ECO:0000313" key="3">
    <source>
        <dbReference type="Proteomes" id="UP000244773"/>
    </source>
</evidence>
<sequence>MAPKKSTKGGTTEKTVAQKNKEAQLKHFKETGQMLPLSKAHEIKESHKVKKSYGPKEWASSEWLAPMLKSPLKYENVHFVKPLGMPTSDPTYKKAKKNWDEFSESLKKAKEMHKAKSVGLASMKGKSPAKR</sequence>
<name>A0A2P0VNH4_9VIRU</name>
<accession>A0A2P0VNH4</accession>
<dbReference type="Proteomes" id="UP000244773">
    <property type="component" value="Segment"/>
</dbReference>
<evidence type="ECO:0000256" key="1">
    <source>
        <dbReference type="SAM" id="MobiDB-lite"/>
    </source>
</evidence>